<dbReference type="CDD" id="cd19738">
    <property type="entry name" value="bHLH-PAS_SIM1"/>
    <property type="match status" value="1"/>
</dbReference>
<dbReference type="InterPro" id="IPR013655">
    <property type="entry name" value="PAS_fold_3"/>
</dbReference>
<evidence type="ECO:0000256" key="7">
    <source>
        <dbReference type="ARBA" id="ARBA00023125"/>
    </source>
</evidence>
<dbReference type="PROSITE" id="PS50112">
    <property type="entry name" value="PAS"/>
    <property type="match status" value="2"/>
</dbReference>
<feature type="domain" description="PAS" evidence="12">
    <location>
        <begin position="233"/>
        <end position="288"/>
    </location>
</feature>
<proteinExistence type="predicted"/>
<evidence type="ECO:0000259" key="13">
    <source>
        <dbReference type="PROSITE" id="PS50888"/>
    </source>
</evidence>
<gene>
    <name evidence="15" type="ORF">AAFF_G00162450</name>
</gene>
<evidence type="ECO:0000313" key="16">
    <source>
        <dbReference type="Proteomes" id="UP001221898"/>
    </source>
</evidence>
<dbReference type="CDD" id="cd00130">
    <property type="entry name" value="PAS"/>
    <property type="match status" value="2"/>
</dbReference>
<dbReference type="PANTHER" id="PTHR23043:SF22">
    <property type="entry name" value="SINGLE-MINDED HOMOLOG 1"/>
    <property type="match status" value="1"/>
</dbReference>
<dbReference type="SMART" id="SM00091">
    <property type="entry name" value="PAS"/>
    <property type="match status" value="2"/>
</dbReference>
<dbReference type="SMART" id="SM00353">
    <property type="entry name" value="HLH"/>
    <property type="match status" value="1"/>
</dbReference>
<evidence type="ECO:0008006" key="17">
    <source>
        <dbReference type="Google" id="ProtNLM"/>
    </source>
</evidence>
<evidence type="ECO:0000256" key="11">
    <source>
        <dbReference type="SAM" id="MobiDB-lite"/>
    </source>
</evidence>
<dbReference type="InterPro" id="IPR011598">
    <property type="entry name" value="bHLH_dom"/>
</dbReference>
<dbReference type="InterPro" id="IPR010578">
    <property type="entry name" value="SIM_C"/>
</dbReference>
<comment type="function">
    <text evidence="10">Transcriptional factor that may have pleiotropic effects during embryogenesis and in the adult.</text>
</comment>
<dbReference type="PROSITE" id="PS50888">
    <property type="entry name" value="BHLH"/>
    <property type="match status" value="1"/>
</dbReference>
<evidence type="ECO:0000256" key="2">
    <source>
        <dbReference type="ARBA" id="ARBA00022473"/>
    </source>
</evidence>
<dbReference type="InterPro" id="IPR036638">
    <property type="entry name" value="HLH_DNA-bd_sf"/>
</dbReference>
<dbReference type="PROSITE" id="PS51302">
    <property type="entry name" value="SIM_C"/>
    <property type="match status" value="1"/>
</dbReference>
<keyword evidence="5" id="KW-0524">Neurogenesis</keyword>
<dbReference type="GO" id="GO:0046983">
    <property type="term" value="F:protein dimerization activity"/>
    <property type="evidence" value="ECO:0007669"/>
    <property type="project" value="InterPro"/>
</dbReference>
<dbReference type="Pfam" id="PF08447">
    <property type="entry name" value="PAS_3"/>
    <property type="match status" value="1"/>
</dbReference>
<reference evidence="15" key="1">
    <citation type="journal article" date="2023" name="Science">
        <title>Genome structures resolve the early diversification of teleost fishes.</title>
        <authorList>
            <person name="Parey E."/>
            <person name="Louis A."/>
            <person name="Montfort J."/>
            <person name="Bouchez O."/>
            <person name="Roques C."/>
            <person name="Iampietro C."/>
            <person name="Lluch J."/>
            <person name="Castinel A."/>
            <person name="Donnadieu C."/>
            <person name="Desvignes T."/>
            <person name="Floi Bucao C."/>
            <person name="Jouanno E."/>
            <person name="Wen M."/>
            <person name="Mejri S."/>
            <person name="Dirks R."/>
            <person name="Jansen H."/>
            <person name="Henkel C."/>
            <person name="Chen W.J."/>
            <person name="Zahm M."/>
            <person name="Cabau C."/>
            <person name="Klopp C."/>
            <person name="Thompson A.W."/>
            <person name="Robinson-Rechavi M."/>
            <person name="Braasch I."/>
            <person name="Lecointre G."/>
            <person name="Bobe J."/>
            <person name="Postlethwait J.H."/>
            <person name="Berthelot C."/>
            <person name="Roest Crollius H."/>
            <person name="Guiguen Y."/>
        </authorList>
    </citation>
    <scope>NUCLEOTIDE SEQUENCE</scope>
    <source>
        <strain evidence="15">NC1722</strain>
    </source>
</reference>
<dbReference type="InterPro" id="IPR000014">
    <property type="entry name" value="PAS"/>
</dbReference>
<feature type="compositionally biased region" description="Low complexity" evidence="11">
    <location>
        <begin position="559"/>
        <end position="568"/>
    </location>
</feature>
<dbReference type="SUPFAM" id="SSF55785">
    <property type="entry name" value="PYP-like sensor domain (PAS domain)"/>
    <property type="match status" value="2"/>
</dbReference>
<feature type="region of interest" description="Disordered" evidence="11">
    <location>
        <begin position="526"/>
        <end position="573"/>
    </location>
</feature>
<dbReference type="SMART" id="SM00086">
    <property type="entry name" value="PAC"/>
    <property type="match status" value="1"/>
</dbReference>
<dbReference type="FunFam" id="4.10.280.10:FF:000007">
    <property type="entry name" value="single-minded homolog 1 isoform X1"/>
    <property type="match status" value="1"/>
</dbReference>
<evidence type="ECO:0000313" key="15">
    <source>
        <dbReference type="EMBL" id="KAJ8411437.1"/>
    </source>
</evidence>
<evidence type="ECO:0000256" key="6">
    <source>
        <dbReference type="ARBA" id="ARBA00023015"/>
    </source>
</evidence>
<dbReference type="Proteomes" id="UP001221898">
    <property type="component" value="Unassembled WGS sequence"/>
</dbReference>
<dbReference type="GO" id="GO:0007399">
    <property type="term" value="P:nervous system development"/>
    <property type="evidence" value="ECO:0007669"/>
    <property type="project" value="UniProtKB-KW"/>
</dbReference>
<keyword evidence="16" id="KW-1185">Reference proteome</keyword>
<dbReference type="EMBL" id="JAINUG010000022">
    <property type="protein sequence ID" value="KAJ8411437.1"/>
    <property type="molecule type" value="Genomic_DNA"/>
</dbReference>
<feature type="domain" description="Single-minded C-terminal" evidence="14">
    <location>
        <begin position="336"/>
        <end position="792"/>
    </location>
</feature>
<dbReference type="SUPFAM" id="SSF47459">
    <property type="entry name" value="HLH, helix-loop-helix DNA-binding domain"/>
    <property type="match status" value="1"/>
</dbReference>
<feature type="domain" description="BHLH" evidence="13">
    <location>
        <begin position="1"/>
        <end position="53"/>
    </location>
</feature>
<feature type="region of interest" description="Disordered" evidence="11">
    <location>
        <begin position="365"/>
        <end position="431"/>
    </location>
</feature>
<evidence type="ECO:0000256" key="4">
    <source>
        <dbReference type="ARBA" id="ARBA00022782"/>
    </source>
</evidence>
<dbReference type="InterPro" id="IPR001610">
    <property type="entry name" value="PAC"/>
</dbReference>
<dbReference type="Gene3D" id="3.30.450.20">
    <property type="entry name" value="PAS domain"/>
    <property type="match status" value="2"/>
</dbReference>
<protein>
    <recommendedName>
        <fullName evidence="17">Single-minded homolog 1</fullName>
    </recommendedName>
</protein>
<dbReference type="Gene3D" id="4.10.280.10">
    <property type="entry name" value="Helix-loop-helix DNA-binding domain"/>
    <property type="match status" value="1"/>
</dbReference>
<accession>A0AAD7SZ35</accession>
<keyword evidence="8" id="KW-0804">Transcription</keyword>
<keyword evidence="6" id="KW-0805">Transcription regulation</keyword>
<dbReference type="AlphaFoldDB" id="A0AAD7SZ35"/>
<dbReference type="GO" id="GO:0000977">
    <property type="term" value="F:RNA polymerase II transcription regulatory region sequence-specific DNA binding"/>
    <property type="evidence" value="ECO:0007669"/>
    <property type="project" value="TreeGrafter"/>
</dbReference>
<evidence type="ECO:0000256" key="5">
    <source>
        <dbReference type="ARBA" id="ARBA00022902"/>
    </source>
</evidence>
<sequence length="792" mass="86970">MKEKSKNAARTRREKENSEFYELAKLLPLPSAITSQLDKASIIRLTTSYLKMRIVFPEGLGESWGHVSRTSSLDNVGRELGSHLLQTLDGFIFVVAPDGKIMYISETASVHLGLSQVELTGNSIYEYIHPADHDEMTAVLTAHQPYHSHFVQEYEMERSFFLRMKCVLAKRNAGLTCGGYKVIHCSGYLKIRQYSLDMSPFDGCYQNVGLVAVGHSLPPSAVTEIKLHSNMFMFRASLDMKLIFLDSRVAELTGYEPQDLIEKTLYHHVHSCDTFHLRCAHHLLLVKGQVTTKYYRFLAKQGGWVWVQSYATIVHNSRSSRPHCIVSVNYVLTDTEYKGLQLSLDQVTSSKLAFPYSNTTATITDTRKGSKSRVARSKAKSRLSPYPQYPGFHAERSESDQDSPWGGSPLTDSASPQLLDHRDGGGEASCAYRQYPDPAPLCYSLPLAEERHAHAGHAHSQACDRGGRCDAGRYFLGTPQPGRDGWWGQARTVLPVPKSSPENGEAYDMPHIASIHSLHVRGHWDEDSVVSSPDGGGSASDSGGDRYRGDHFRGGSPHQQQQQQQQQQEPSKMETLIRATQQMIKEEESLLQLRKGPAEPLGPANGLSKGPGPCFAADFPLQGALLQAGVVCRGPGALACDHLQGRDGKMISPHGNEHDGSPAPLSRMGSPVSERIAKAKDYLQTDLSPVPPPHQARGNHCAPSPTFYAPAHHHHPHRQYLDKHAAYSLTGYALEHLYDAESLRGYSLGCPAAHYDVTSHLRVQGPDPVGVGVGVGVGASHKGTSVIITNGS</sequence>
<keyword evidence="4" id="KW-0221">Differentiation</keyword>
<comment type="caution">
    <text evidence="15">The sequence shown here is derived from an EMBL/GenBank/DDBJ whole genome shotgun (WGS) entry which is preliminary data.</text>
</comment>
<evidence type="ECO:0000256" key="8">
    <source>
        <dbReference type="ARBA" id="ARBA00023163"/>
    </source>
</evidence>
<evidence type="ECO:0000259" key="14">
    <source>
        <dbReference type="PROSITE" id="PS51302"/>
    </source>
</evidence>
<evidence type="ECO:0000256" key="9">
    <source>
        <dbReference type="ARBA" id="ARBA00023242"/>
    </source>
</evidence>
<dbReference type="FunFam" id="3.30.450.20:FF:000017">
    <property type="entry name" value="SIM bHLH transcription factor 2"/>
    <property type="match status" value="1"/>
</dbReference>
<feature type="domain" description="PAS" evidence="12">
    <location>
        <begin position="77"/>
        <end position="140"/>
    </location>
</feature>
<dbReference type="InterPro" id="IPR035965">
    <property type="entry name" value="PAS-like_dom_sf"/>
</dbReference>
<keyword evidence="2" id="KW-0217">Developmental protein</keyword>
<keyword evidence="3" id="KW-0677">Repeat</keyword>
<evidence type="ECO:0000256" key="1">
    <source>
        <dbReference type="ARBA" id="ARBA00004123"/>
    </source>
</evidence>
<dbReference type="PANTHER" id="PTHR23043">
    <property type="entry name" value="HYPOXIA-INDUCIBLE FACTOR 1 ALPHA"/>
    <property type="match status" value="1"/>
</dbReference>
<evidence type="ECO:0000256" key="3">
    <source>
        <dbReference type="ARBA" id="ARBA00022737"/>
    </source>
</evidence>
<organism evidence="15 16">
    <name type="scientific">Aldrovandia affinis</name>
    <dbReference type="NCBI Taxonomy" id="143900"/>
    <lineage>
        <taxon>Eukaryota</taxon>
        <taxon>Metazoa</taxon>
        <taxon>Chordata</taxon>
        <taxon>Craniata</taxon>
        <taxon>Vertebrata</taxon>
        <taxon>Euteleostomi</taxon>
        <taxon>Actinopterygii</taxon>
        <taxon>Neopterygii</taxon>
        <taxon>Teleostei</taxon>
        <taxon>Notacanthiformes</taxon>
        <taxon>Halosauridae</taxon>
        <taxon>Aldrovandia</taxon>
    </lineage>
</organism>
<keyword evidence="9" id="KW-0539">Nucleus</keyword>
<comment type="subcellular location">
    <subcellularLocation>
        <location evidence="1">Nucleus</location>
    </subcellularLocation>
</comment>
<evidence type="ECO:0000259" key="12">
    <source>
        <dbReference type="PROSITE" id="PS50112"/>
    </source>
</evidence>
<dbReference type="GO" id="GO:0000981">
    <property type="term" value="F:DNA-binding transcription factor activity, RNA polymerase II-specific"/>
    <property type="evidence" value="ECO:0007669"/>
    <property type="project" value="TreeGrafter"/>
</dbReference>
<feature type="compositionally biased region" description="Basic and acidic residues" evidence="11">
    <location>
        <begin position="543"/>
        <end position="553"/>
    </location>
</feature>
<dbReference type="InterPro" id="IPR013767">
    <property type="entry name" value="PAS_fold"/>
</dbReference>
<dbReference type="Pfam" id="PF06621">
    <property type="entry name" value="SIM_C"/>
    <property type="match status" value="1"/>
</dbReference>
<dbReference type="Pfam" id="PF23171">
    <property type="entry name" value="bHLH_HIF1A"/>
    <property type="match status" value="1"/>
</dbReference>
<dbReference type="GO" id="GO:0005634">
    <property type="term" value="C:nucleus"/>
    <property type="evidence" value="ECO:0007669"/>
    <property type="project" value="UniProtKB-SubCell"/>
</dbReference>
<evidence type="ECO:0000256" key="10">
    <source>
        <dbReference type="ARBA" id="ARBA00037499"/>
    </source>
</evidence>
<keyword evidence="7" id="KW-0238">DNA-binding</keyword>
<dbReference type="Pfam" id="PF00989">
    <property type="entry name" value="PAS"/>
    <property type="match status" value="1"/>
</dbReference>
<name>A0AAD7SZ35_9TELE</name>
<feature type="compositionally biased region" description="Basic residues" evidence="11">
    <location>
        <begin position="369"/>
        <end position="381"/>
    </location>
</feature>
<dbReference type="FunFam" id="3.30.450.20:FF:000047">
    <property type="entry name" value="SIM bHLH transcription factor 2"/>
    <property type="match status" value="1"/>
</dbReference>
<dbReference type="GO" id="GO:0030154">
    <property type="term" value="P:cell differentiation"/>
    <property type="evidence" value="ECO:0007669"/>
    <property type="project" value="UniProtKB-KW"/>
</dbReference>